<dbReference type="GeneID" id="39600223"/>
<dbReference type="RefSeq" id="XP_028483530.1">
    <property type="nucleotide sequence ID" value="XM_028630946.1"/>
</dbReference>
<feature type="region of interest" description="Disordered" evidence="1">
    <location>
        <begin position="1"/>
        <end position="101"/>
    </location>
</feature>
<dbReference type="Proteomes" id="UP000283841">
    <property type="component" value="Unassembled WGS sequence"/>
</dbReference>
<feature type="compositionally biased region" description="Polar residues" evidence="1">
    <location>
        <begin position="47"/>
        <end position="57"/>
    </location>
</feature>
<dbReference type="EMBL" id="RCNU01000008">
    <property type="protein sequence ID" value="RWQ93885.1"/>
    <property type="molecule type" value="Genomic_DNA"/>
</dbReference>
<name>A0A443HPZ3_BYSSP</name>
<evidence type="ECO:0000256" key="1">
    <source>
        <dbReference type="SAM" id="MobiDB-lite"/>
    </source>
</evidence>
<feature type="compositionally biased region" description="Basic and acidic residues" evidence="1">
    <location>
        <begin position="90"/>
        <end position="101"/>
    </location>
</feature>
<protein>
    <submittedName>
        <fullName evidence="2">Uncharacterized protein</fullName>
    </submittedName>
</protein>
<dbReference type="VEuPathDB" id="FungiDB:C8Q69DRAFT_471839"/>
<evidence type="ECO:0000313" key="2">
    <source>
        <dbReference type="EMBL" id="RWQ93885.1"/>
    </source>
</evidence>
<accession>A0A443HPZ3</accession>
<dbReference type="Gene3D" id="1.25.40.10">
    <property type="entry name" value="Tetratricopeptide repeat domain"/>
    <property type="match status" value="1"/>
</dbReference>
<organism evidence="2 3">
    <name type="scientific">Byssochlamys spectabilis</name>
    <name type="common">Paecilomyces variotii</name>
    <dbReference type="NCBI Taxonomy" id="264951"/>
    <lineage>
        <taxon>Eukaryota</taxon>
        <taxon>Fungi</taxon>
        <taxon>Dikarya</taxon>
        <taxon>Ascomycota</taxon>
        <taxon>Pezizomycotina</taxon>
        <taxon>Eurotiomycetes</taxon>
        <taxon>Eurotiomycetidae</taxon>
        <taxon>Eurotiales</taxon>
        <taxon>Thermoascaceae</taxon>
        <taxon>Paecilomyces</taxon>
    </lineage>
</organism>
<proteinExistence type="predicted"/>
<reference evidence="2 3" key="1">
    <citation type="journal article" date="2018" name="Front. Microbiol.">
        <title>Genomic and genetic insights into a cosmopolitan fungus, Paecilomyces variotii (Eurotiales).</title>
        <authorList>
            <person name="Urquhart A.S."/>
            <person name="Mondo S.J."/>
            <person name="Makela M.R."/>
            <person name="Hane J.K."/>
            <person name="Wiebenga A."/>
            <person name="He G."/>
            <person name="Mihaltcheva S."/>
            <person name="Pangilinan J."/>
            <person name="Lipzen A."/>
            <person name="Barry K."/>
            <person name="de Vries R.P."/>
            <person name="Grigoriev I.V."/>
            <person name="Idnurm A."/>
        </authorList>
    </citation>
    <scope>NUCLEOTIDE SEQUENCE [LARGE SCALE GENOMIC DNA]</scope>
    <source>
        <strain evidence="2 3">CBS 101075</strain>
    </source>
</reference>
<gene>
    <name evidence="2" type="ORF">C8Q69DRAFT_471839</name>
</gene>
<feature type="compositionally biased region" description="Low complexity" evidence="1">
    <location>
        <begin position="66"/>
        <end position="75"/>
    </location>
</feature>
<dbReference type="InterPro" id="IPR011990">
    <property type="entry name" value="TPR-like_helical_dom_sf"/>
</dbReference>
<feature type="region of interest" description="Disordered" evidence="1">
    <location>
        <begin position="320"/>
        <end position="350"/>
    </location>
</feature>
<evidence type="ECO:0000313" key="3">
    <source>
        <dbReference type="Proteomes" id="UP000283841"/>
    </source>
</evidence>
<sequence length="350" mass="39961">MNDQDGNYEQTTGMLGLDPLASDPISSNFSDDEHMASGMHSEDHTRSLGTPDTSTNGGDELHGDSDSASPSLSSGGDDDDDEDGDYDTLEPWHSDSTDPISREDFRRYQSLVEEQIQRLRLERDGFRALWNNEKARAESGLKRYRETQRMIEQESKRDYAKWERSLRGRMNEPVWPPPAAVPMSQFLYDNVEDIMTQRCITTTLLHAQACLNADDPDKAEELAREALELARTFDYEPLEGRCKYWLGRVEYVRGDHKRARMFFMKARSCIGKYKEGEDVEVYLSLFQPGLSDLEKKRIILRHAETMYAQVMEAQRRLRQTNKENSGAGECHTDAASRSDLPASENSQQGH</sequence>
<feature type="compositionally biased region" description="Polar residues" evidence="1">
    <location>
        <begin position="1"/>
        <end position="13"/>
    </location>
</feature>
<dbReference type="AlphaFoldDB" id="A0A443HPZ3"/>
<comment type="caution">
    <text evidence="2">The sequence shown here is derived from an EMBL/GenBank/DDBJ whole genome shotgun (WGS) entry which is preliminary data.</text>
</comment>
<dbReference type="SUPFAM" id="SSF48452">
    <property type="entry name" value="TPR-like"/>
    <property type="match status" value="1"/>
</dbReference>
<keyword evidence="3" id="KW-1185">Reference proteome</keyword>
<feature type="compositionally biased region" description="Basic and acidic residues" evidence="1">
    <location>
        <begin position="31"/>
        <end position="46"/>
    </location>
</feature>
<feature type="compositionally biased region" description="Acidic residues" evidence="1">
    <location>
        <begin position="76"/>
        <end position="88"/>
    </location>
</feature>